<name>A0AAE8YRB7_9CAUD</name>
<evidence type="ECO:0000313" key="2">
    <source>
        <dbReference type="Proteomes" id="UP000827751"/>
    </source>
</evidence>
<keyword evidence="2" id="KW-1185">Reference proteome</keyword>
<sequence length="94" mass="10850">MGILMLKLHRYTSKPIDKMSHETQLKNNANTYFVELAGGIFHVEKDREGRYDYYANAQEVIRALNNDARVLVKSINGDLFSNTDFLEDIKKGRV</sequence>
<proteinExistence type="predicted"/>
<dbReference type="Proteomes" id="UP000827751">
    <property type="component" value="Segment"/>
</dbReference>
<protein>
    <submittedName>
        <fullName evidence="1">Uncharacterized protein</fullName>
    </submittedName>
</protein>
<evidence type="ECO:0000313" key="1">
    <source>
        <dbReference type="EMBL" id="UGO46213.1"/>
    </source>
</evidence>
<organism evidence="1 2">
    <name type="scientific">Bacillus phage vB_BanS_Chewbecca</name>
    <dbReference type="NCBI Taxonomy" id="2894786"/>
    <lineage>
        <taxon>Viruses</taxon>
        <taxon>Duplodnaviria</taxon>
        <taxon>Heunggongvirae</taxon>
        <taxon>Uroviricota</taxon>
        <taxon>Caudoviricetes</taxon>
        <taxon>Joanripponvirinae</taxon>
        <taxon>Tsamsavirus</taxon>
        <taxon>Tsamsavirus chewbecca</taxon>
    </lineage>
</organism>
<accession>A0AAE8YRB7</accession>
<dbReference type="EMBL" id="OK499972">
    <property type="protein sequence ID" value="UGO46213.1"/>
    <property type="molecule type" value="Genomic_DNA"/>
</dbReference>
<gene>
    <name evidence="1" type="ORF">CHEWBECCA_130</name>
</gene>
<reference evidence="1 2" key="1">
    <citation type="submission" date="2021-10" db="EMBL/GenBank/DDBJ databases">
        <authorList>
            <person name="Lavering E.D."/>
            <person name="James R."/>
            <person name="Fairhom J.D."/>
            <person name="Ogilvie B.H."/>
            <person name="Thurgood T.L."/>
            <person name="Robison R.A."/>
            <person name="Grose J.H."/>
        </authorList>
    </citation>
    <scope>NUCLEOTIDE SEQUENCE [LARGE SCALE GENOMIC DNA]</scope>
</reference>